<dbReference type="Gene3D" id="3.40.225.10">
    <property type="entry name" value="Class II aldolase/adducin N-terminal domain"/>
    <property type="match status" value="1"/>
</dbReference>
<evidence type="ECO:0000256" key="2">
    <source>
        <dbReference type="ARBA" id="ARBA00023239"/>
    </source>
</evidence>
<organism evidence="4 5">
    <name type="scientific">Mollisia scopiformis</name>
    <name type="common">Conifer needle endophyte fungus</name>
    <name type="synonym">Phialocephala scopiformis</name>
    <dbReference type="NCBI Taxonomy" id="149040"/>
    <lineage>
        <taxon>Eukaryota</taxon>
        <taxon>Fungi</taxon>
        <taxon>Dikarya</taxon>
        <taxon>Ascomycota</taxon>
        <taxon>Pezizomycotina</taxon>
        <taxon>Leotiomycetes</taxon>
        <taxon>Helotiales</taxon>
        <taxon>Mollisiaceae</taxon>
        <taxon>Mollisia</taxon>
    </lineage>
</organism>
<proteinExistence type="predicted"/>
<dbReference type="InterPro" id="IPR001303">
    <property type="entry name" value="Aldolase_II/adducin_N"/>
</dbReference>
<dbReference type="SMART" id="SM01007">
    <property type="entry name" value="Aldolase_II"/>
    <property type="match status" value="1"/>
</dbReference>
<dbReference type="OrthoDB" id="2932980at2759"/>
<dbReference type="PANTHER" id="PTHR22789">
    <property type="entry name" value="FUCULOSE PHOSPHATE ALDOLASE"/>
    <property type="match status" value="1"/>
</dbReference>
<dbReference type="PANTHER" id="PTHR22789:SF0">
    <property type="entry name" value="3-OXO-TETRONATE 4-PHOSPHATE DECARBOXYLASE-RELATED"/>
    <property type="match status" value="1"/>
</dbReference>
<keyword evidence="2" id="KW-0456">Lyase</keyword>
<dbReference type="Proteomes" id="UP000070700">
    <property type="component" value="Unassembled WGS sequence"/>
</dbReference>
<dbReference type="GO" id="GO:0005829">
    <property type="term" value="C:cytosol"/>
    <property type="evidence" value="ECO:0007669"/>
    <property type="project" value="TreeGrafter"/>
</dbReference>
<name>A0A194XBB0_MOLSC</name>
<feature type="domain" description="Class II aldolase/adducin N-terminal" evidence="3">
    <location>
        <begin position="7"/>
        <end position="227"/>
    </location>
</feature>
<sequence>MPSEIHSRLITANHILHHHGVLDGYGGVSVRSIGNPNNFFLADECPPAMVSSMDDITEFRVDDGAPTNPDIKLGWSERYIHSELYKRFPSIEGIVHSRSPDVIPYTVNGVPLKPVTHTAGFLGLYTPVWDINSTHSVLSSGTMHDMHIRDNTIGASFAATFSKSSSTAGAIYNKASSLVMGSSPQGALIPDHTVVLMRGHGMTVIGASLEEAVFKAIYAQDSAKAQTTALLTSVASSGGKVEGKVDVEGGGNIKGGKVKMNGETQFLSKEESVETWKVIKKSVPRLWKGWEWEVDHLPMYINKERA</sequence>
<dbReference type="KEGG" id="psco:LY89DRAFT_684484"/>
<protein>
    <recommendedName>
        <fullName evidence="3">Class II aldolase/adducin N-terminal domain-containing protein</fullName>
    </recommendedName>
</protein>
<reference evidence="4 5" key="1">
    <citation type="submission" date="2015-10" db="EMBL/GenBank/DDBJ databases">
        <title>Full genome of DAOMC 229536 Phialocephala scopiformis, a fungal endophyte of spruce producing the potent anti-insectan compound rugulosin.</title>
        <authorList>
            <consortium name="DOE Joint Genome Institute"/>
            <person name="Walker A.K."/>
            <person name="Frasz S.L."/>
            <person name="Seifert K.A."/>
            <person name="Miller J.D."/>
            <person name="Mondo S.J."/>
            <person name="Labutti K."/>
            <person name="Lipzen A."/>
            <person name="Dockter R."/>
            <person name="Kennedy M."/>
            <person name="Grigoriev I.V."/>
            <person name="Spatafora J.W."/>
        </authorList>
    </citation>
    <scope>NUCLEOTIDE SEQUENCE [LARGE SCALE GENOMIC DNA]</scope>
    <source>
        <strain evidence="4 5">CBS 120377</strain>
    </source>
</reference>
<dbReference type="GeneID" id="28824617"/>
<accession>A0A194XBB0</accession>
<evidence type="ECO:0000313" key="4">
    <source>
        <dbReference type="EMBL" id="KUJ17434.1"/>
    </source>
</evidence>
<dbReference type="InterPro" id="IPR036409">
    <property type="entry name" value="Aldolase_II/adducin_N_sf"/>
</dbReference>
<dbReference type="EMBL" id="KQ947414">
    <property type="protein sequence ID" value="KUJ17434.1"/>
    <property type="molecule type" value="Genomic_DNA"/>
</dbReference>
<evidence type="ECO:0000256" key="1">
    <source>
        <dbReference type="ARBA" id="ARBA00022723"/>
    </source>
</evidence>
<evidence type="ECO:0000313" key="5">
    <source>
        <dbReference type="Proteomes" id="UP000070700"/>
    </source>
</evidence>
<evidence type="ECO:0000259" key="3">
    <source>
        <dbReference type="SMART" id="SM01007"/>
    </source>
</evidence>
<dbReference type="GO" id="GO:0016832">
    <property type="term" value="F:aldehyde-lyase activity"/>
    <property type="evidence" value="ECO:0007669"/>
    <property type="project" value="TreeGrafter"/>
</dbReference>
<dbReference type="GO" id="GO:0046872">
    <property type="term" value="F:metal ion binding"/>
    <property type="evidence" value="ECO:0007669"/>
    <property type="project" value="UniProtKB-KW"/>
</dbReference>
<dbReference type="SUPFAM" id="SSF53639">
    <property type="entry name" value="AraD/HMP-PK domain-like"/>
    <property type="match status" value="2"/>
</dbReference>
<dbReference type="InParanoid" id="A0A194XBB0"/>
<dbReference type="Pfam" id="PF00596">
    <property type="entry name" value="Aldolase_II"/>
    <property type="match status" value="1"/>
</dbReference>
<dbReference type="GO" id="GO:0019323">
    <property type="term" value="P:pentose catabolic process"/>
    <property type="evidence" value="ECO:0007669"/>
    <property type="project" value="TreeGrafter"/>
</dbReference>
<keyword evidence="1" id="KW-0479">Metal-binding</keyword>
<gene>
    <name evidence="4" type="ORF">LY89DRAFT_684484</name>
</gene>
<dbReference type="STRING" id="149040.A0A194XBB0"/>
<keyword evidence="5" id="KW-1185">Reference proteome</keyword>
<dbReference type="AlphaFoldDB" id="A0A194XBB0"/>
<dbReference type="InterPro" id="IPR050197">
    <property type="entry name" value="Aldolase_class_II_sugar_metab"/>
</dbReference>
<dbReference type="RefSeq" id="XP_018071789.1">
    <property type="nucleotide sequence ID" value="XM_018214891.1"/>
</dbReference>